<evidence type="ECO:0000313" key="3">
    <source>
        <dbReference type="Proteomes" id="UP001607302"/>
    </source>
</evidence>
<organism evidence="2 3">
    <name type="scientific">Vespula squamosa</name>
    <name type="common">Southern yellow jacket</name>
    <name type="synonym">Wasp</name>
    <dbReference type="NCBI Taxonomy" id="30214"/>
    <lineage>
        <taxon>Eukaryota</taxon>
        <taxon>Metazoa</taxon>
        <taxon>Ecdysozoa</taxon>
        <taxon>Arthropoda</taxon>
        <taxon>Hexapoda</taxon>
        <taxon>Insecta</taxon>
        <taxon>Pterygota</taxon>
        <taxon>Neoptera</taxon>
        <taxon>Endopterygota</taxon>
        <taxon>Hymenoptera</taxon>
        <taxon>Apocrita</taxon>
        <taxon>Aculeata</taxon>
        <taxon>Vespoidea</taxon>
        <taxon>Vespidae</taxon>
        <taxon>Vespinae</taxon>
        <taxon>Vespula</taxon>
    </lineage>
</organism>
<keyword evidence="3" id="KW-1185">Reference proteome</keyword>
<dbReference type="InterPro" id="IPR011333">
    <property type="entry name" value="SKP1/BTB/POZ_sf"/>
</dbReference>
<proteinExistence type="predicted"/>
<evidence type="ECO:0000313" key="2">
    <source>
        <dbReference type="EMBL" id="KAL2724424.1"/>
    </source>
</evidence>
<evidence type="ECO:0000259" key="1">
    <source>
        <dbReference type="PROSITE" id="PS50097"/>
    </source>
</evidence>
<dbReference type="EMBL" id="JAUDFV010000139">
    <property type="protein sequence ID" value="KAL2724424.1"/>
    <property type="molecule type" value="Genomic_DNA"/>
</dbReference>
<accession>A0ABD2AUX3</accession>
<name>A0ABD2AUX3_VESSQ</name>
<protein>
    <submittedName>
        <fullName evidence="2">Speckle-type POZ protein B-like</fullName>
    </submittedName>
</protein>
<feature type="domain" description="BTB" evidence="1">
    <location>
        <begin position="163"/>
        <end position="229"/>
    </location>
</feature>
<dbReference type="Gene3D" id="3.30.710.10">
    <property type="entry name" value="Potassium Channel Kv1.1, Chain A"/>
    <property type="match status" value="1"/>
</dbReference>
<dbReference type="Gene3D" id="1.25.40.420">
    <property type="match status" value="1"/>
</dbReference>
<dbReference type="CDD" id="cd18186">
    <property type="entry name" value="BTB_POZ_ZBTB_KLHL-like"/>
    <property type="match status" value="1"/>
</dbReference>
<dbReference type="Proteomes" id="UP001607302">
    <property type="component" value="Unassembled WGS sequence"/>
</dbReference>
<dbReference type="AlphaFoldDB" id="A0ABD2AUX3"/>
<dbReference type="SUPFAM" id="SSF54695">
    <property type="entry name" value="POZ domain"/>
    <property type="match status" value="1"/>
</dbReference>
<sequence>MSEDNSNDNQQVVRYKNGLEYHQVLTDYTFKLPIREKLDAQYKTSKFMLKDTKLSCDIDIHINRSMTTFFLLHNIETAKSYNCHDIKFQEISIEENGLEMENTFTIENQYAECNICNYSNTYSYEFFFVIEHWKVIKTSLSIIADHYNIYKNIRKIYEDKIFADIKINVQDKEFWAHKMILSQSTVFAAMFSHEMQENIENVINIKDIDPELFEVVLKFLYTNEINIKIITEHIFLDLITIADIYQLENLKNQLIERAIIYLTIDNVMDTLVFAEKLNIAILKESCMSFILWNNNEIQCTKSFQNFLKIHPTLAANVLNYVLKNIKRRPTAKNREQQVTPTCVEERGSL</sequence>
<dbReference type="PANTHER" id="PTHR24413">
    <property type="entry name" value="SPECKLE-TYPE POZ PROTEIN"/>
    <property type="match status" value="1"/>
</dbReference>
<dbReference type="PROSITE" id="PS50097">
    <property type="entry name" value="BTB"/>
    <property type="match status" value="1"/>
</dbReference>
<comment type="caution">
    <text evidence="2">The sequence shown here is derived from an EMBL/GenBank/DDBJ whole genome shotgun (WGS) entry which is preliminary data.</text>
</comment>
<reference evidence="2 3" key="1">
    <citation type="journal article" date="2024" name="Ann. Entomol. Soc. Am.">
        <title>Genomic analyses of the southern and eastern yellowjacket wasps (Hymenoptera: Vespidae) reveal evolutionary signatures of social life.</title>
        <authorList>
            <person name="Catto M.A."/>
            <person name="Caine P.B."/>
            <person name="Orr S.E."/>
            <person name="Hunt B.G."/>
            <person name="Goodisman M.A.D."/>
        </authorList>
    </citation>
    <scope>NUCLEOTIDE SEQUENCE [LARGE SCALE GENOMIC DNA]</scope>
    <source>
        <strain evidence="2">233</strain>
        <tissue evidence="2">Head and thorax</tissue>
    </source>
</reference>
<dbReference type="SMART" id="SM00225">
    <property type="entry name" value="BTB"/>
    <property type="match status" value="1"/>
</dbReference>
<dbReference type="InterPro" id="IPR000210">
    <property type="entry name" value="BTB/POZ_dom"/>
</dbReference>
<dbReference type="Pfam" id="PF00651">
    <property type="entry name" value="BTB"/>
    <property type="match status" value="1"/>
</dbReference>
<gene>
    <name evidence="2" type="ORF">V1478_008937</name>
</gene>